<evidence type="ECO:0000256" key="1">
    <source>
        <dbReference type="SAM" id="SignalP"/>
    </source>
</evidence>
<evidence type="ECO:0000313" key="2">
    <source>
        <dbReference type="EMBL" id="TNN64001.1"/>
    </source>
</evidence>
<feature type="signal peptide" evidence="1">
    <location>
        <begin position="1"/>
        <end position="17"/>
    </location>
</feature>
<dbReference type="AlphaFoldDB" id="A0A4Z2HEG2"/>
<dbReference type="Proteomes" id="UP000314294">
    <property type="component" value="Unassembled WGS sequence"/>
</dbReference>
<evidence type="ECO:0008006" key="4">
    <source>
        <dbReference type="Google" id="ProtNLM"/>
    </source>
</evidence>
<comment type="caution">
    <text evidence="2">The sequence shown here is derived from an EMBL/GenBank/DDBJ whole genome shotgun (WGS) entry which is preliminary data.</text>
</comment>
<sequence>MYCFWNLRLLSCNLCEACSPAESAKWQAHCTTLNTDQRERESVPIQLIIVKSSFFIINFFNILRSMGRNDKDFCVATSNRRTVQLQNVAQSPAVNAVHLLGSDTLSCSRRAR</sequence>
<dbReference type="EMBL" id="SRLO01000260">
    <property type="protein sequence ID" value="TNN64001.1"/>
    <property type="molecule type" value="Genomic_DNA"/>
</dbReference>
<protein>
    <recommendedName>
        <fullName evidence="4">Secreted protein</fullName>
    </recommendedName>
</protein>
<reference evidence="2 3" key="1">
    <citation type="submission" date="2019-03" db="EMBL/GenBank/DDBJ databases">
        <title>First draft genome of Liparis tanakae, snailfish: a comprehensive survey of snailfish specific genes.</title>
        <authorList>
            <person name="Kim W."/>
            <person name="Song I."/>
            <person name="Jeong J.-H."/>
            <person name="Kim D."/>
            <person name="Kim S."/>
            <person name="Ryu S."/>
            <person name="Song J.Y."/>
            <person name="Lee S.K."/>
        </authorList>
    </citation>
    <scope>NUCLEOTIDE SEQUENCE [LARGE SCALE GENOMIC DNA]</scope>
    <source>
        <tissue evidence="2">Muscle</tissue>
    </source>
</reference>
<feature type="chain" id="PRO_5021224909" description="Secreted protein" evidence="1">
    <location>
        <begin position="18"/>
        <end position="112"/>
    </location>
</feature>
<organism evidence="2 3">
    <name type="scientific">Liparis tanakae</name>
    <name type="common">Tanaka's snailfish</name>
    <dbReference type="NCBI Taxonomy" id="230148"/>
    <lineage>
        <taxon>Eukaryota</taxon>
        <taxon>Metazoa</taxon>
        <taxon>Chordata</taxon>
        <taxon>Craniata</taxon>
        <taxon>Vertebrata</taxon>
        <taxon>Euteleostomi</taxon>
        <taxon>Actinopterygii</taxon>
        <taxon>Neopterygii</taxon>
        <taxon>Teleostei</taxon>
        <taxon>Neoteleostei</taxon>
        <taxon>Acanthomorphata</taxon>
        <taxon>Eupercaria</taxon>
        <taxon>Perciformes</taxon>
        <taxon>Cottioidei</taxon>
        <taxon>Cottales</taxon>
        <taxon>Liparidae</taxon>
        <taxon>Liparis</taxon>
    </lineage>
</organism>
<evidence type="ECO:0000313" key="3">
    <source>
        <dbReference type="Proteomes" id="UP000314294"/>
    </source>
</evidence>
<accession>A0A4Z2HEG2</accession>
<keyword evidence="1" id="KW-0732">Signal</keyword>
<name>A0A4Z2HEG2_9TELE</name>
<proteinExistence type="predicted"/>
<gene>
    <name evidence="2" type="ORF">EYF80_025724</name>
</gene>
<keyword evidence="3" id="KW-1185">Reference proteome</keyword>